<reference evidence="1" key="1">
    <citation type="journal article" date="2021" name="Open Biol.">
        <title>Shared evolutionary footprints suggest mitochondrial oxidative damage underlies multiple complex I losses in fungi.</title>
        <authorList>
            <person name="Schikora-Tamarit M.A."/>
            <person name="Marcet-Houben M."/>
            <person name="Nosek J."/>
            <person name="Gabaldon T."/>
        </authorList>
    </citation>
    <scope>NUCLEOTIDE SEQUENCE</scope>
    <source>
        <strain evidence="1">CBS2887</strain>
    </source>
</reference>
<reference evidence="1" key="2">
    <citation type="submission" date="2021-01" db="EMBL/GenBank/DDBJ databases">
        <authorList>
            <person name="Schikora-Tamarit M.A."/>
        </authorList>
    </citation>
    <scope>NUCLEOTIDE SEQUENCE</scope>
    <source>
        <strain evidence="1">CBS2887</strain>
    </source>
</reference>
<evidence type="ECO:0000313" key="2">
    <source>
        <dbReference type="Proteomes" id="UP000774326"/>
    </source>
</evidence>
<keyword evidence="2" id="KW-1185">Reference proteome</keyword>
<name>A0A9P8Q7J6_WICPI</name>
<protein>
    <submittedName>
        <fullName evidence="1">Uncharacterized protein</fullName>
    </submittedName>
</protein>
<dbReference type="AlphaFoldDB" id="A0A9P8Q7J6"/>
<gene>
    <name evidence="1" type="ORF">WICPIJ_003486</name>
</gene>
<sequence>MSCFSKAFKSSLSLVDSLLISTFSRISNFLGLRESKYSLSTAAPRYCCPFPGSPQINIRGLWTLDDSNLLISSCFPNPPSRSFSVGSMNFASSKVDSFLVLGISLSNFSVSCVNGGCNKEVKWSGIGAEPLAKDLAEDGTILSMAFMKSLAETEIVEGSIFNLSFEE</sequence>
<dbReference type="Proteomes" id="UP000774326">
    <property type="component" value="Unassembled WGS sequence"/>
</dbReference>
<comment type="caution">
    <text evidence="1">The sequence shown here is derived from an EMBL/GenBank/DDBJ whole genome shotgun (WGS) entry which is preliminary data.</text>
</comment>
<dbReference type="EMBL" id="JAEUBG010001923">
    <property type="protein sequence ID" value="KAH3685543.1"/>
    <property type="molecule type" value="Genomic_DNA"/>
</dbReference>
<organism evidence="1 2">
    <name type="scientific">Wickerhamomyces pijperi</name>
    <name type="common">Yeast</name>
    <name type="synonym">Pichia pijperi</name>
    <dbReference type="NCBI Taxonomy" id="599730"/>
    <lineage>
        <taxon>Eukaryota</taxon>
        <taxon>Fungi</taxon>
        <taxon>Dikarya</taxon>
        <taxon>Ascomycota</taxon>
        <taxon>Saccharomycotina</taxon>
        <taxon>Saccharomycetes</taxon>
        <taxon>Phaffomycetales</taxon>
        <taxon>Wickerhamomycetaceae</taxon>
        <taxon>Wickerhamomyces</taxon>
    </lineage>
</organism>
<proteinExistence type="predicted"/>
<accession>A0A9P8Q7J6</accession>
<evidence type="ECO:0000313" key="1">
    <source>
        <dbReference type="EMBL" id="KAH3685543.1"/>
    </source>
</evidence>